<dbReference type="AlphaFoldDB" id="A0AAI9XSL8"/>
<accession>A0AAI9XSL8</accession>
<dbReference type="GO" id="GO:0016787">
    <property type="term" value="F:hydrolase activity"/>
    <property type="evidence" value="ECO:0007669"/>
    <property type="project" value="UniProtKB-KW"/>
</dbReference>
<dbReference type="Proteomes" id="UP001239795">
    <property type="component" value="Unassembled WGS sequence"/>
</dbReference>
<organism evidence="1 2">
    <name type="scientific">Colletotrichum melonis</name>
    <dbReference type="NCBI Taxonomy" id="1209925"/>
    <lineage>
        <taxon>Eukaryota</taxon>
        <taxon>Fungi</taxon>
        <taxon>Dikarya</taxon>
        <taxon>Ascomycota</taxon>
        <taxon>Pezizomycotina</taxon>
        <taxon>Sordariomycetes</taxon>
        <taxon>Hypocreomycetidae</taxon>
        <taxon>Glomerellales</taxon>
        <taxon>Glomerellaceae</taxon>
        <taxon>Colletotrichum</taxon>
        <taxon>Colletotrichum acutatum species complex</taxon>
    </lineage>
</organism>
<dbReference type="Gene3D" id="3.40.50.1820">
    <property type="entry name" value="alpha/beta hydrolase"/>
    <property type="match status" value="1"/>
</dbReference>
<dbReference type="InterPro" id="IPR029058">
    <property type="entry name" value="AB_hydrolase_fold"/>
</dbReference>
<dbReference type="EMBL" id="MLGG01000009">
    <property type="protein sequence ID" value="KAK1462249.1"/>
    <property type="molecule type" value="Genomic_DNA"/>
</dbReference>
<name>A0AAI9XSL8_9PEZI</name>
<keyword evidence="1" id="KW-0378">Hydrolase</keyword>
<keyword evidence="2" id="KW-1185">Reference proteome</keyword>
<protein>
    <submittedName>
        <fullName evidence="1">Alpha/beta hydrolase fold-3 domain-containing protein</fullName>
    </submittedName>
</protein>
<dbReference type="SUPFAM" id="SSF53474">
    <property type="entry name" value="alpha/beta-Hydrolases"/>
    <property type="match status" value="1"/>
</dbReference>
<gene>
    <name evidence="1" type="ORF">CMEL01_14216</name>
</gene>
<sequence length="121" mass="13348">MKSTKHTEAWGLHGYLSAPHPQWETVAQTQMLIDKKSNEVHGLPIQGIRRLPYRPASLSTDAPVPGHDTIISQKSVAVRDGTEIMIRIHQPMGFTKDHPLYFDVHGGGWTVGSPETAEGQS</sequence>
<reference evidence="1 2" key="1">
    <citation type="submission" date="2016-10" db="EMBL/GenBank/DDBJ databases">
        <title>The genome sequence of Colletotrichum fioriniae PJ7.</title>
        <authorList>
            <person name="Baroncelli R."/>
        </authorList>
    </citation>
    <scope>NUCLEOTIDE SEQUENCE [LARGE SCALE GENOMIC DNA]</scope>
    <source>
        <strain evidence="1">Col 31</strain>
    </source>
</reference>
<evidence type="ECO:0000313" key="2">
    <source>
        <dbReference type="Proteomes" id="UP001239795"/>
    </source>
</evidence>
<comment type="caution">
    <text evidence="1">The sequence shown here is derived from an EMBL/GenBank/DDBJ whole genome shotgun (WGS) entry which is preliminary data.</text>
</comment>
<proteinExistence type="predicted"/>
<evidence type="ECO:0000313" key="1">
    <source>
        <dbReference type="EMBL" id="KAK1462249.1"/>
    </source>
</evidence>